<keyword evidence="4" id="KW-1185">Reference proteome</keyword>
<dbReference type="Proteomes" id="UP000313231">
    <property type="component" value="Unassembled WGS sequence"/>
</dbReference>
<gene>
    <name evidence="3" type="ORF">FHP29_16740</name>
</gene>
<comment type="caution">
    <text evidence="3">The sequence shown here is derived from an EMBL/GenBank/DDBJ whole genome shotgun (WGS) entry which is preliminary data.</text>
</comment>
<accession>A0A5C4VQB3</accession>
<keyword evidence="1" id="KW-0472">Membrane</keyword>
<proteinExistence type="predicted"/>
<dbReference type="CDD" id="cd14846">
    <property type="entry name" value="Peptidase_M15_like"/>
    <property type="match status" value="1"/>
</dbReference>
<dbReference type="PANTHER" id="PTHR34385">
    <property type="entry name" value="D-ALANYL-D-ALANINE CARBOXYPEPTIDASE"/>
    <property type="match status" value="1"/>
</dbReference>
<dbReference type="OrthoDB" id="3293184at2"/>
<dbReference type="AlphaFoldDB" id="A0A5C4VQB3"/>
<evidence type="ECO:0000256" key="1">
    <source>
        <dbReference type="SAM" id="Phobius"/>
    </source>
</evidence>
<dbReference type="InterPro" id="IPR009045">
    <property type="entry name" value="Zn_M74/Hedgehog-like"/>
</dbReference>
<dbReference type="EMBL" id="VDMP01000026">
    <property type="protein sequence ID" value="TNM37469.1"/>
    <property type="molecule type" value="Genomic_DNA"/>
</dbReference>
<evidence type="ECO:0000259" key="2">
    <source>
        <dbReference type="Pfam" id="PF02557"/>
    </source>
</evidence>
<dbReference type="PANTHER" id="PTHR34385:SF1">
    <property type="entry name" value="PEPTIDOGLYCAN L-ALANYL-D-GLUTAMATE ENDOPEPTIDASE CWLK"/>
    <property type="match status" value="1"/>
</dbReference>
<sequence length="196" mass="20831">MVANTHPRTPDGTTARTTVRTTARFQVATSTVAAVAAVALTAVTLIGIVQLQSPRSTSVVSSGETDPALARLDPALLAAFRRAAEDAAADGVELRVNSGWRSVEEQERLLREAVRRYGSREEAARWVATPAASSHVTGDAIDVGGPGATDWLAVHGSSYGLCRIYDNEPWHYELRRAAITDGCPDRYADAAARSDG</sequence>
<organism evidence="3 4">
    <name type="scientific">Nocardioides albidus</name>
    <dbReference type="NCBI Taxonomy" id="1517589"/>
    <lineage>
        <taxon>Bacteria</taxon>
        <taxon>Bacillati</taxon>
        <taxon>Actinomycetota</taxon>
        <taxon>Actinomycetes</taxon>
        <taxon>Propionibacteriales</taxon>
        <taxon>Nocardioidaceae</taxon>
        <taxon>Nocardioides</taxon>
    </lineage>
</organism>
<dbReference type="InterPro" id="IPR003709">
    <property type="entry name" value="VanY-like_core_dom"/>
</dbReference>
<dbReference type="GO" id="GO:0006508">
    <property type="term" value="P:proteolysis"/>
    <property type="evidence" value="ECO:0007669"/>
    <property type="project" value="InterPro"/>
</dbReference>
<dbReference type="SUPFAM" id="SSF55166">
    <property type="entry name" value="Hedgehog/DD-peptidase"/>
    <property type="match status" value="1"/>
</dbReference>
<name>A0A5C4VQB3_9ACTN</name>
<dbReference type="InterPro" id="IPR052179">
    <property type="entry name" value="DD-CPase-like"/>
</dbReference>
<keyword evidence="1" id="KW-1133">Transmembrane helix</keyword>
<dbReference type="RefSeq" id="WP_139624016.1">
    <property type="nucleotide sequence ID" value="NZ_VDMP01000026.1"/>
</dbReference>
<dbReference type="Gene3D" id="3.30.1380.10">
    <property type="match status" value="1"/>
</dbReference>
<reference evidence="3 4" key="1">
    <citation type="journal article" date="2016" name="Int. J. Syst. Evol. Microbiol.">
        <title>Nocardioides albidus sp. nov., an actinobacterium isolated from garden soil.</title>
        <authorList>
            <person name="Singh H."/>
            <person name="Du J."/>
            <person name="Trinh H."/>
            <person name="Won K."/>
            <person name="Yang J.E."/>
            <person name="Yin C."/>
            <person name="Kook M."/>
            <person name="Yi T.H."/>
        </authorList>
    </citation>
    <scope>NUCLEOTIDE SEQUENCE [LARGE SCALE GENOMIC DNA]</scope>
    <source>
        <strain evidence="3 4">CCTCC AB 2015297</strain>
    </source>
</reference>
<dbReference type="GO" id="GO:0008233">
    <property type="term" value="F:peptidase activity"/>
    <property type="evidence" value="ECO:0007669"/>
    <property type="project" value="InterPro"/>
</dbReference>
<protein>
    <submittedName>
        <fullName evidence="3">Peptidase M15</fullName>
    </submittedName>
</protein>
<evidence type="ECO:0000313" key="4">
    <source>
        <dbReference type="Proteomes" id="UP000313231"/>
    </source>
</evidence>
<evidence type="ECO:0000313" key="3">
    <source>
        <dbReference type="EMBL" id="TNM37469.1"/>
    </source>
</evidence>
<feature type="domain" description="D-alanyl-D-alanine carboxypeptidase-like core" evidence="2">
    <location>
        <begin position="71"/>
        <end position="148"/>
    </location>
</feature>
<keyword evidence="1" id="KW-0812">Transmembrane</keyword>
<dbReference type="Pfam" id="PF02557">
    <property type="entry name" value="VanY"/>
    <property type="match status" value="1"/>
</dbReference>
<feature type="transmembrane region" description="Helical" evidence="1">
    <location>
        <begin position="27"/>
        <end position="49"/>
    </location>
</feature>